<dbReference type="OrthoDB" id="5362396at2759"/>
<evidence type="ECO:0000313" key="2">
    <source>
        <dbReference type="EMBL" id="CAF9905695.1"/>
    </source>
</evidence>
<keyword evidence="1" id="KW-0732">Signal</keyword>
<evidence type="ECO:0000256" key="1">
    <source>
        <dbReference type="SAM" id="SignalP"/>
    </source>
</evidence>
<gene>
    <name evidence="2" type="ORF">IMSHALPRED_003933</name>
</gene>
<protein>
    <submittedName>
        <fullName evidence="2">Uncharacterized protein</fullName>
    </submittedName>
</protein>
<proteinExistence type="predicted"/>
<feature type="signal peptide" evidence="1">
    <location>
        <begin position="1"/>
        <end position="19"/>
    </location>
</feature>
<dbReference type="EMBL" id="CAJPDT010000002">
    <property type="protein sequence ID" value="CAF9905695.1"/>
    <property type="molecule type" value="Genomic_DNA"/>
</dbReference>
<accession>A0A8H3I3B6</accession>
<keyword evidence="3" id="KW-1185">Reference proteome</keyword>
<evidence type="ECO:0000313" key="3">
    <source>
        <dbReference type="Proteomes" id="UP000664534"/>
    </source>
</evidence>
<feature type="chain" id="PRO_5034592680" evidence="1">
    <location>
        <begin position="20"/>
        <end position="192"/>
    </location>
</feature>
<organism evidence="2 3">
    <name type="scientific">Imshaugia aleurites</name>
    <dbReference type="NCBI Taxonomy" id="172621"/>
    <lineage>
        <taxon>Eukaryota</taxon>
        <taxon>Fungi</taxon>
        <taxon>Dikarya</taxon>
        <taxon>Ascomycota</taxon>
        <taxon>Pezizomycotina</taxon>
        <taxon>Lecanoromycetes</taxon>
        <taxon>OSLEUM clade</taxon>
        <taxon>Lecanoromycetidae</taxon>
        <taxon>Lecanorales</taxon>
        <taxon>Lecanorineae</taxon>
        <taxon>Parmeliaceae</taxon>
        <taxon>Imshaugia</taxon>
    </lineage>
</organism>
<dbReference type="Proteomes" id="UP000664534">
    <property type="component" value="Unassembled WGS sequence"/>
</dbReference>
<reference evidence="2" key="1">
    <citation type="submission" date="2021-03" db="EMBL/GenBank/DDBJ databases">
        <authorList>
            <person name="Tagirdzhanova G."/>
        </authorList>
    </citation>
    <scope>NUCLEOTIDE SEQUENCE</scope>
</reference>
<sequence>MHPFFLLTTLLPPFTLTTALTPTPLQSLALATLDLIPLSPTTNTNTNLSAPIGCFNPTKTPPFLSTNKPDCETALDTWVRGQSLIQIRTFGRNPSVSTSNTTTNTTKNSNNNDIVLLPIERVSGSCSVYVNVVGEEDEDEMTLAEVYAELLGPDGVMKNCLGQRRAPAIGGRMTVGRRGVVRVVVTGVGAGV</sequence>
<dbReference type="AlphaFoldDB" id="A0A8H3I3B6"/>
<name>A0A8H3I3B6_9LECA</name>
<comment type="caution">
    <text evidence="2">The sequence shown here is derived from an EMBL/GenBank/DDBJ whole genome shotgun (WGS) entry which is preliminary data.</text>
</comment>